<dbReference type="CDD" id="cd02891">
    <property type="entry name" value="A2M_like"/>
    <property type="match status" value="1"/>
</dbReference>
<dbReference type="PANTHER" id="PTHR40094">
    <property type="entry name" value="ALPHA-2-MACROGLOBULIN HOMOLOG"/>
    <property type="match status" value="1"/>
</dbReference>
<dbReference type="Gene3D" id="2.60.40.1930">
    <property type="match status" value="1"/>
</dbReference>
<reference evidence="5" key="1">
    <citation type="journal article" date="2020" name="mSystems">
        <title>Genome- and Community-Level Interaction Insights into Carbon Utilization and Element Cycling Functions of Hydrothermarchaeota in Hydrothermal Sediment.</title>
        <authorList>
            <person name="Zhou Z."/>
            <person name="Liu Y."/>
            <person name="Xu W."/>
            <person name="Pan J."/>
            <person name="Luo Z.H."/>
            <person name="Li M."/>
        </authorList>
    </citation>
    <scope>NUCLEOTIDE SEQUENCE [LARGE SCALE GENOMIC DNA]</scope>
    <source>
        <strain evidence="5">SpSt-853</strain>
    </source>
</reference>
<dbReference type="SMART" id="SM01360">
    <property type="entry name" value="A2M"/>
    <property type="match status" value="1"/>
</dbReference>
<dbReference type="Pfam" id="PF17973">
    <property type="entry name" value="bMG10"/>
    <property type="match status" value="1"/>
</dbReference>
<dbReference type="Pfam" id="PF07703">
    <property type="entry name" value="A2M_BRD"/>
    <property type="match status" value="1"/>
</dbReference>
<evidence type="ECO:0000259" key="3">
    <source>
        <dbReference type="SMART" id="SM01359"/>
    </source>
</evidence>
<organism evidence="5">
    <name type="scientific">Desulfobacca acetoxidans</name>
    <dbReference type="NCBI Taxonomy" id="60893"/>
    <lineage>
        <taxon>Bacteria</taxon>
        <taxon>Pseudomonadati</taxon>
        <taxon>Thermodesulfobacteriota</taxon>
        <taxon>Desulfobaccia</taxon>
        <taxon>Desulfobaccales</taxon>
        <taxon>Desulfobaccaceae</taxon>
        <taxon>Desulfobacca</taxon>
    </lineage>
</organism>
<accession>A0A7C5ALP2</accession>
<feature type="domain" description="Alpha-2-macroglobulin bait region" evidence="3">
    <location>
        <begin position="815"/>
        <end position="971"/>
    </location>
</feature>
<comment type="caution">
    <text evidence="5">The sequence shown here is derived from an EMBL/GenBank/DDBJ whole genome shotgun (WGS) entry which is preliminary data.</text>
</comment>
<dbReference type="InterPro" id="IPR021868">
    <property type="entry name" value="Alpha_2_Macroglob_MG3"/>
</dbReference>
<dbReference type="InterPro" id="IPR011625">
    <property type="entry name" value="A2M_N_BRD"/>
</dbReference>
<evidence type="ECO:0000259" key="4">
    <source>
        <dbReference type="SMART" id="SM01360"/>
    </source>
</evidence>
<name>A0A7C5ALP2_9BACT</name>
<dbReference type="SMART" id="SM01359">
    <property type="entry name" value="A2M_N_2"/>
    <property type="match status" value="1"/>
</dbReference>
<dbReference type="SUPFAM" id="SSF48239">
    <property type="entry name" value="Terpenoid cyclases/Protein prenyltransferases"/>
    <property type="match status" value="1"/>
</dbReference>
<evidence type="ECO:0000256" key="2">
    <source>
        <dbReference type="SAM" id="MobiDB-lite"/>
    </source>
</evidence>
<feature type="region of interest" description="Disordered" evidence="2">
    <location>
        <begin position="509"/>
        <end position="538"/>
    </location>
</feature>
<dbReference type="GO" id="GO:0004866">
    <property type="term" value="F:endopeptidase inhibitor activity"/>
    <property type="evidence" value="ECO:0007669"/>
    <property type="project" value="InterPro"/>
</dbReference>
<evidence type="ECO:0000256" key="1">
    <source>
        <dbReference type="ARBA" id="ARBA00010556"/>
    </source>
</evidence>
<gene>
    <name evidence="5" type="ORF">ENW48_06090</name>
</gene>
<feature type="domain" description="Alpha-2-macroglobulin" evidence="4">
    <location>
        <begin position="1035"/>
        <end position="1125"/>
    </location>
</feature>
<dbReference type="Pfam" id="PF01835">
    <property type="entry name" value="MG2"/>
    <property type="match status" value="1"/>
</dbReference>
<dbReference type="InterPro" id="IPR002890">
    <property type="entry name" value="MG2"/>
</dbReference>
<dbReference type="InterPro" id="IPR041246">
    <property type="entry name" value="Bact_MG10"/>
</dbReference>
<dbReference type="Gene3D" id="1.50.10.20">
    <property type="match status" value="1"/>
</dbReference>
<dbReference type="PANTHER" id="PTHR40094:SF1">
    <property type="entry name" value="UBIQUITIN DOMAIN-CONTAINING PROTEIN"/>
    <property type="match status" value="1"/>
</dbReference>
<dbReference type="Pfam" id="PF00207">
    <property type="entry name" value="A2M"/>
    <property type="match status" value="1"/>
</dbReference>
<dbReference type="EMBL" id="DTKJ01000042">
    <property type="protein sequence ID" value="HGZ11771.1"/>
    <property type="molecule type" value="Genomic_DNA"/>
</dbReference>
<sequence length="1722" mass="192033">MKTKDNVPVRSRAERLCPNLLKLAGVLLAVVLLALNGLAEAGQIASSPKSTGVVFNPQKNFTITKIQPDAARWEVKIFFSHPVPLDLLTANLQILPRIKLDWRQSEISPEGVLTLRGDFRPGAAHYLSLKEGQELAGRTYVPTVTTFVMPDRPATLEFVENKRVIERDSRQLLHVRVVNCPQVWLEGLRVPPILLPQALAAETADADLNRTREQLEAAVAQLKTLLPEKDQAWLLHQVQVERQLFPAVGEKNRPLAVSLPLSFRQGKEAGALMLVRVKDQQENSRAATALRLFRITDLGLTYKVASQGLLLWVTSLKSGTPVPEVRVWGITRQMEVFPLGQTDKDGVLTFTSVEREGLLIRELGQFKTTKRLVKAGDFSFILAARANDVSYLEVRPGGHLKPEGVWQVGGQEQPQNLKGHIFTERGVYRPGEKVFFKGTVREFREGAIIPPQQAKVVFEIFNPKQELVFTKEADLSDFGTAAGEMATEPHWPLGSYTLVMRFAAQAKATPKKQQSYEPDEEAREKEEENPGPQGEVSTTFQVQEFRPPRHFAEISFERFRRPVKDYVNQERQAEFVRIIMTGGYYAGGPVKHGQVRWKIRQAPTQYQVQGYDNFTFGYTSGRDKSELLESGQTILDEHGKAVVEFPLDRHMLAGRQGLSVTATVLDFDGRAASASKDFQVDPDFLVGISRHKGRFLSGEKHDLQIVLVDRQGKKVKEGNIQAEVLERSYSYVAKRNEKGELYWDHEDIWSRVFSTTLTLKQGQAAFPFDCGVGGHYLLAFTYTDPQGRSFSSATLVKVQWEYLPEEERARPYEPLAVWAEKETYRPGETARLNLTPKTAISYYLVTVERDGLLFHQVLPGGPGSKTLDLAIKSEYSPNVYVSVLGLTPRGDFPIHPGRYDSEAPSFVWGNLKLPVFKEVDNLVVKISPQVRDLKARPGDHLSLDLTVTTPQGQGLEAELAVAVVDEAVLALTAYKTPTLEKLTRFDVPLGVFTSELRTLLVHQTPFYPTRVEPLTGGGGLSAEALSKLRKRFEAVAYFNPRVRTDSQGKARVTFILPDNITSYRVFVVALDRTSRFASEERQLLASKDFYLEPGLPAFFNRGDRFRFQVAAMNATDQKGPVNFSLTAQGPLNLVPVETTGQLNPKDSLKFTVSGEASAAGRAQARFRGEFKGHQDEVELSLRVTSGLVRHSQSLMGTFSGSTQVKIPLPPYLTGEAAAQVNPEEVKAVLSVAGTPFFRLSGPIQYLLNYPYGCVEQTSSGILGLAALRGLIQGRLISGIDLETVDNFLKGGLNRLIQMQTSDGGFSYWPGRPYIHSMGTIYAMSAMSVAKAKGFPVPENTFKRGLEYLVRLFHLEKTRPQVRAFVTYLLALNGKLNSPLYQKAMRDYPGLSREGRLLLLLAAKHAGLRSPGELRAYLKPLLLGRDRDQLREINLEEDFDAHYRGPALALLAARAIMPEDPLTQEAALFLLGGLGSQGFWTSTSDTGWALLALGEFFRDANLSEEPGLVKVMQPGLLPRDLKWEGKGSISLPLDIPTLLKNPQVQLIGGTARTWLYQVDLTYPRLDLVKQGEERGFKVSKQIKNTDGSDVIKVGDLVKVSLMVHVQGNARRYIVLDDPLPAGLVGVNTAFKTEEPLAEGSEARDDDLVSEGGYLNFWPHHFEIREDRVLAFRDYVYPGTYHYAYYARAVCEGDFLVPSTHVQAMYQPRFQGFTPQSRLIIKGR</sequence>
<dbReference type="InterPro" id="IPR001599">
    <property type="entry name" value="Macroglobln_a2"/>
</dbReference>
<proteinExistence type="inferred from homology"/>
<dbReference type="InterPro" id="IPR008930">
    <property type="entry name" value="Terpenoid_cyclase/PrenylTrfase"/>
</dbReference>
<dbReference type="InterPro" id="IPR051802">
    <property type="entry name" value="YfhM-like"/>
</dbReference>
<evidence type="ECO:0000313" key="5">
    <source>
        <dbReference type="EMBL" id="HGZ11771.1"/>
    </source>
</evidence>
<protein>
    <recommendedName>
        <fullName evidence="6">Alpha-2-macroglobulin family protein</fullName>
    </recommendedName>
</protein>
<evidence type="ECO:0008006" key="6">
    <source>
        <dbReference type="Google" id="ProtNLM"/>
    </source>
</evidence>
<comment type="similarity">
    <text evidence="1">Belongs to the protease inhibitor I39 (alpha-2-macroglobulin) family. Bacterial alpha-2-macroglobulin subfamily.</text>
</comment>
<dbReference type="Pfam" id="PF11974">
    <property type="entry name" value="bMG3"/>
    <property type="match status" value="1"/>
</dbReference>